<dbReference type="AlphaFoldDB" id="A0AAW4JCG6"/>
<reference evidence="1" key="1">
    <citation type="submission" date="2021-03" db="EMBL/GenBank/DDBJ databases">
        <title>Acinetobacter spp. whole-genome sequenced from Terengganu.</title>
        <authorList>
            <person name="Mohd Rani F."/>
        </authorList>
    </citation>
    <scope>NUCLEOTIDE SEQUENCE</scope>
    <source>
        <strain evidence="1">AC1502</strain>
    </source>
</reference>
<name>A0AAW4JCG6_ACIHA</name>
<proteinExistence type="predicted"/>
<evidence type="ECO:0000313" key="2">
    <source>
        <dbReference type="Proteomes" id="UP000670925"/>
    </source>
</evidence>
<comment type="caution">
    <text evidence="1">The sequence shown here is derived from an EMBL/GenBank/DDBJ whole genome shotgun (WGS) entry which is preliminary data.</text>
</comment>
<gene>
    <name evidence="1" type="ORF">J5N55_10140</name>
</gene>
<evidence type="ECO:0000313" key="1">
    <source>
        <dbReference type="EMBL" id="MBO3658437.1"/>
    </source>
</evidence>
<evidence type="ECO:0008006" key="3">
    <source>
        <dbReference type="Google" id="ProtNLM"/>
    </source>
</evidence>
<sequence length="105" mass="11557">MACSSNISISHAATNSGQTTIGVIERIYITGYSYNVRFVGEDNCAKKTGGSNEYYTFPITHPNAKSWYALLLVAAQTKKPVVIRAETDCATDGNKVVSYMYQDFK</sequence>
<accession>A0AAW4JCG6</accession>
<dbReference type="EMBL" id="JAGFOT010000010">
    <property type="protein sequence ID" value="MBO3658437.1"/>
    <property type="molecule type" value="Genomic_DNA"/>
</dbReference>
<organism evidence="1 2">
    <name type="scientific">Acinetobacter haemolyticus</name>
    <dbReference type="NCBI Taxonomy" id="29430"/>
    <lineage>
        <taxon>Bacteria</taxon>
        <taxon>Pseudomonadati</taxon>
        <taxon>Pseudomonadota</taxon>
        <taxon>Gammaproteobacteria</taxon>
        <taxon>Moraxellales</taxon>
        <taxon>Moraxellaceae</taxon>
        <taxon>Acinetobacter</taxon>
    </lineage>
</organism>
<protein>
    <recommendedName>
        <fullName evidence="3">Signal peptide-containing protein</fullName>
    </recommendedName>
</protein>
<dbReference type="Proteomes" id="UP000670925">
    <property type="component" value="Unassembled WGS sequence"/>
</dbReference>